<feature type="compositionally biased region" description="Polar residues" evidence="1">
    <location>
        <begin position="118"/>
        <end position="127"/>
    </location>
</feature>
<dbReference type="Proteomes" id="UP001054846">
    <property type="component" value="Chromosome"/>
</dbReference>
<organism evidence="2 3">
    <name type="scientific">Gloeobacter morelensis MG652769</name>
    <dbReference type="NCBI Taxonomy" id="2781736"/>
    <lineage>
        <taxon>Bacteria</taxon>
        <taxon>Bacillati</taxon>
        <taxon>Cyanobacteriota</taxon>
        <taxon>Cyanophyceae</taxon>
        <taxon>Gloeobacterales</taxon>
        <taxon>Gloeobacteraceae</taxon>
        <taxon>Gloeobacter</taxon>
        <taxon>Gloeobacter morelensis</taxon>
    </lineage>
</organism>
<protein>
    <submittedName>
        <fullName evidence="2">Uncharacterized protein</fullName>
    </submittedName>
</protein>
<evidence type="ECO:0000256" key="1">
    <source>
        <dbReference type="SAM" id="MobiDB-lite"/>
    </source>
</evidence>
<sequence length="127" mass="14148">MAAIRPMRFDGTFELAPEAKQTLFTLLHGEAFCEQICRAADCTSVAFTELLFQPVPYSFETPHGMARAFEPYFHSSDYVLINVPPNFMFKARISHPSRLCAVYRKGRGETPGVPPTDDPTSGSGRTE</sequence>
<dbReference type="RefSeq" id="WP_230840396.1">
    <property type="nucleotide sequence ID" value="NZ_CP063845.1"/>
</dbReference>
<reference evidence="2 3" key="1">
    <citation type="journal article" date="2021" name="Genome Biol. Evol.">
        <title>Complete Genome Sequencing of a Novel Gloeobacter Species from a Waterfall Cave in Mexico.</title>
        <authorList>
            <person name="Saw J.H."/>
            <person name="Cardona T."/>
            <person name="Montejano G."/>
        </authorList>
    </citation>
    <scope>NUCLEOTIDE SEQUENCE [LARGE SCALE GENOMIC DNA]</scope>
    <source>
        <strain evidence="2">MG652769</strain>
    </source>
</reference>
<evidence type="ECO:0000313" key="3">
    <source>
        <dbReference type="Proteomes" id="UP001054846"/>
    </source>
</evidence>
<evidence type="ECO:0000313" key="2">
    <source>
        <dbReference type="EMBL" id="UFP93396.1"/>
    </source>
</evidence>
<dbReference type="EMBL" id="CP063845">
    <property type="protein sequence ID" value="UFP93396.1"/>
    <property type="molecule type" value="Genomic_DNA"/>
</dbReference>
<feature type="region of interest" description="Disordered" evidence="1">
    <location>
        <begin position="105"/>
        <end position="127"/>
    </location>
</feature>
<gene>
    <name evidence="2" type="ORF">ISF26_16540</name>
</gene>
<proteinExistence type="predicted"/>
<keyword evidence="3" id="KW-1185">Reference proteome</keyword>
<accession>A0ABY3PIE4</accession>
<name>A0ABY3PIE4_9CYAN</name>